<dbReference type="InterPro" id="IPR001206">
    <property type="entry name" value="Diacylglycerol_kinase_cat_dom"/>
</dbReference>
<keyword evidence="3" id="KW-0418">Kinase</keyword>
<dbReference type="EMBL" id="KV745032">
    <property type="protein sequence ID" value="OCK78930.1"/>
    <property type="molecule type" value="Genomic_DNA"/>
</dbReference>
<dbReference type="SUPFAM" id="SSF111331">
    <property type="entry name" value="NAD kinase/diacylglycerol kinase-like"/>
    <property type="match status" value="1"/>
</dbReference>
<dbReference type="Gene3D" id="2.60.200.40">
    <property type="match status" value="1"/>
</dbReference>
<dbReference type="GO" id="GO:0046512">
    <property type="term" value="P:sphingosine biosynthetic process"/>
    <property type="evidence" value="ECO:0007669"/>
    <property type="project" value="TreeGrafter"/>
</dbReference>
<dbReference type="Pfam" id="PF00781">
    <property type="entry name" value="DAGK_cat"/>
    <property type="match status" value="1"/>
</dbReference>
<gene>
    <name evidence="3" type="ORF">K432DRAFT_80993</name>
</gene>
<evidence type="ECO:0000313" key="4">
    <source>
        <dbReference type="Proteomes" id="UP000250266"/>
    </source>
</evidence>
<dbReference type="GO" id="GO:0001727">
    <property type="term" value="F:lipid kinase activity"/>
    <property type="evidence" value="ECO:0007669"/>
    <property type="project" value="UniProtKB-ARBA"/>
</dbReference>
<organism evidence="3 4">
    <name type="scientific">Lepidopterella palustris CBS 459.81</name>
    <dbReference type="NCBI Taxonomy" id="1314670"/>
    <lineage>
        <taxon>Eukaryota</taxon>
        <taxon>Fungi</taxon>
        <taxon>Dikarya</taxon>
        <taxon>Ascomycota</taxon>
        <taxon>Pezizomycotina</taxon>
        <taxon>Dothideomycetes</taxon>
        <taxon>Pleosporomycetidae</taxon>
        <taxon>Mytilinidiales</taxon>
        <taxon>Argynnaceae</taxon>
        <taxon>Lepidopterella</taxon>
    </lineage>
</organism>
<feature type="domain" description="DAGKc" evidence="2">
    <location>
        <begin position="25"/>
        <end position="165"/>
    </location>
</feature>
<dbReference type="Gene3D" id="3.40.50.10330">
    <property type="entry name" value="Probable inorganic polyphosphate/atp-NAD kinase, domain 1"/>
    <property type="match status" value="1"/>
</dbReference>
<accession>A0A8E2E7Y3</accession>
<dbReference type="PROSITE" id="PS50146">
    <property type="entry name" value="DAGK"/>
    <property type="match status" value="1"/>
</dbReference>
<protein>
    <submittedName>
        <fullName evidence="3">Sphingoid long chain base kinase-like protein</fullName>
    </submittedName>
</protein>
<feature type="region of interest" description="Disordered" evidence="1">
    <location>
        <begin position="231"/>
        <end position="250"/>
    </location>
</feature>
<reference evidence="3 4" key="1">
    <citation type="journal article" date="2016" name="Nat. Commun.">
        <title>Ectomycorrhizal ecology is imprinted in the genome of the dominant symbiotic fungus Cenococcum geophilum.</title>
        <authorList>
            <consortium name="DOE Joint Genome Institute"/>
            <person name="Peter M."/>
            <person name="Kohler A."/>
            <person name="Ohm R.A."/>
            <person name="Kuo A."/>
            <person name="Krutzmann J."/>
            <person name="Morin E."/>
            <person name="Arend M."/>
            <person name="Barry K.W."/>
            <person name="Binder M."/>
            <person name="Choi C."/>
            <person name="Clum A."/>
            <person name="Copeland A."/>
            <person name="Grisel N."/>
            <person name="Haridas S."/>
            <person name="Kipfer T."/>
            <person name="LaButti K."/>
            <person name="Lindquist E."/>
            <person name="Lipzen A."/>
            <person name="Maire R."/>
            <person name="Meier B."/>
            <person name="Mihaltcheva S."/>
            <person name="Molinier V."/>
            <person name="Murat C."/>
            <person name="Poggeler S."/>
            <person name="Quandt C.A."/>
            <person name="Sperisen C."/>
            <person name="Tritt A."/>
            <person name="Tisserant E."/>
            <person name="Crous P.W."/>
            <person name="Henrissat B."/>
            <person name="Nehls U."/>
            <person name="Egli S."/>
            <person name="Spatafora J.W."/>
            <person name="Grigoriev I.V."/>
            <person name="Martin F.M."/>
        </authorList>
    </citation>
    <scope>NUCLEOTIDE SEQUENCE [LARGE SCALE GENOMIC DNA]</scope>
    <source>
        <strain evidence="3 4">CBS 459.81</strain>
    </source>
</reference>
<dbReference type="InterPro" id="IPR050187">
    <property type="entry name" value="Lipid_Phosphate_FormReg"/>
</dbReference>
<dbReference type="GO" id="GO:0016773">
    <property type="term" value="F:phosphotransferase activity, alcohol group as acceptor"/>
    <property type="evidence" value="ECO:0007669"/>
    <property type="project" value="UniProtKB-ARBA"/>
</dbReference>
<evidence type="ECO:0000256" key="1">
    <source>
        <dbReference type="SAM" id="MobiDB-lite"/>
    </source>
</evidence>
<evidence type="ECO:0000313" key="3">
    <source>
        <dbReference type="EMBL" id="OCK78930.1"/>
    </source>
</evidence>
<keyword evidence="4" id="KW-1185">Reference proteome</keyword>
<dbReference type="PANTHER" id="PTHR12358">
    <property type="entry name" value="SPHINGOSINE KINASE"/>
    <property type="match status" value="1"/>
</dbReference>
<proteinExistence type="predicted"/>
<name>A0A8E2E7Y3_9PEZI</name>
<dbReference type="GO" id="GO:0005737">
    <property type="term" value="C:cytoplasm"/>
    <property type="evidence" value="ECO:0007669"/>
    <property type="project" value="TreeGrafter"/>
</dbReference>
<evidence type="ECO:0000259" key="2">
    <source>
        <dbReference type="PROSITE" id="PS50146"/>
    </source>
</evidence>
<dbReference type="SMART" id="SM00046">
    <property type="entry name" value="DAGKc"/>
    <property type="match status" value="1"/>
</dbReference>
<dbReference type="Proteomes" id="UP000250266">
    <property type="component" value="Unassembled WGS sequence"/>
</dbReference>
<dbReference type="InterPro" id="IPR016064">
    <property type="entry name" value="NAD/diacylglycerol_kinase_sf"/>
</dbReference>
<dbReference type="PANTHER" id="PTHR12358:SF31">
    <property type="entry name" value="ACYLGLYCEROL KINASE, MITOCHONDRIAL"/>
    <property type="match status" value="1"/>
</dbReference>
<dbReference type="InterPro" id="IPR017438">
    <property type="entry name" value="ATP-NAD_kinase_N"/>
</dbReference>
<dbReference type="GO" id="GO:0016020">
    <property type="term" value="C:membrane"/>
    <property type="evidence" value="ECO:0007669"/>
    <property type="project" value="TreeGrafter"/>
</dbReference>
<sequence>MEKTDRTFVDAWIEKLLDRAYGASQRQKRIKVLVNPFGGTGTAQKLYTRDIEPIFAAARCEIDVERTKHSGHAVELTAEKLDTDLFDVIACCSGDGVAHEVFNGLAKKKDAARALTKIAVVQLPCGSGNAMSLNLNGTDSPSLAALAVVKGLRTPLDLISITQGDRRTLSFLSQAVGIVAESDLATEHLRWMGSARFTYGFLTRLIGKTLYPADIALKVEIDTKPAIRQAYSQESSKPPPTHDSRPIPSHTAGLPELKYGTVNDPLPESWTLVPHDTLGNFYAGNMSYMSPDANFFPASLPLDGCLDLIRIDGSIPRMTAIQSLLAIEKGTFFDMPHVDYTKISAYRIIPKNQAHGYISIDGERVPFEPFQAEVHRGLGTVLSRSGHLYEAKGVC</sequence>
<dbReference type="OrthoDB" id="3853857at2759"/>
<keyword evidence="3" id="KW-0808">Transferase</keyword>
<dbReference type="AlphaFoldDB" id="A0A8E2E7Y3"/>